<keyword evidence="1" id="KW-0472">Membrane</keyword>
<protein>
    <submittedName>
        <fullName evidence="3">Uncharacterized protein</fullName>
    </submittedName>
</protein>
<feature type="transmembrane region" description="Helical" evidence="1">
    <location>
        <begin position="165"/>
        <end position="182"/>
    </location>
</feature>
<keyword evidence="1" id="KW-0812">Transmembrane</keyword>
<organism evidence="3 4">
    <name type="scientific">Flavobacterium supellecticarium</name>
    <dbReference type="NCBI Taxonomy" id="2565924"/>
    <lineage>
        <taxon>Bacteria</taxon>
        <taxon>Pseudomonadati</taxon>
        <taxon>Bacteroidota</taxon>
        <taxon>Flavobacteriia</taxon>
        <taxon>Flavobacteriales</taxon>
        <taxon>Flavobacteriaceae</taxon>
        <taxon>Flavobacterium</taxon>
    </lineage>
</organism>
<dbReference type="RefSeq" id="WP_136403288.1">
    <property type="nucleotide sequence ID" value="NZ_SSNZ01000004.1"/>
</dbReference>
<evidence type="ECO:0000256" key="1">
    <source>
        <dbReference type="SAM" id="Phobius"/>
    </source>
</evidence>
<keyword evidence="4" id="KW-1185">Reference proteome</keyword>
<feature type="signal peptide" evidence="2">
    <location>
        <begin position="1"/>
        <end position="24"/>
    </location>
</feature>
<dbReference type="Proteomes" id="UP000307507">
    <property type="component" value="Unassembled WGS sequence"/>
</dbReference>
<dbReference type="OrthoDB" id="1358502at2"/>
<accession>A0A4S3ZW68</accession>
<name>A0A4S3ZW68_9FLAO</name>
<feature type="transmembrane region" description="Helical" evidence="1">
    <location>
        <begin position="133"/>
        <end position="153"/>
    </location>
</feature>
<dbReference type="AlphaFoldDB" id="A0A4S3ZW68"/>
<sequence>MKALAKKISLLSFVLLMLPFFQTCSDKNIIHNRLLKGGPALETVPLLSEQGININENKEHHLSSDELFLLKEQAIEAFLKKKSELTYNGYEMSFFSTNTVTSRFRLEYSFFTMVILLCGMQAFSLFKERYSLSVIFGLINIVLSVGLFLLLYFSGILEDINQIKYGYYLFMIHLVLLLYMSFELKKKKIESIKHKKAG</sequence>
<feature type="chain" id="PRO_5020437655" evidence="2">
    <location>
        <begin position="25"/>
        <end position="198"/>
    </location>
</feature>
<dbReference type="EMBL" id="SSNZ01000004">
    <property type="protein sequence ID" value="THF49879.1"/>
    <property type="molecule type" value="Genomic_DNA"/>
</dbReference>
<feature type="transmembrane region" description="Helical" evidence="1">
    <location>
        <begin position="108"/>
        <end position="126"/>
    </location>
</feature>
<gene>
    <name evidence="3" type="ORF">E6C50_11030</name>
</gene>
<evidence type="ECO:0000313" key="3">
    <source>
        <dbReference type="EMBL" id="THF49879.1"/>
    </source>
</evidence>
<reference evidence="3 4" key="1">
    <citation type="submission" date="2019-04" db="EMBL/GenBank/DDBJ databases">
        <title>Flavobacterium sp. nov. isolated from construction timber.</title>
        <authorList>
            <person name="Lin S.-Y."/>
            <person name="Chang C.-T."/>
            <person name="Young C.-C."/>
        </authorList>
    </citation>
    <scope>NUCLEOTIDE SEQUENCE [LARGE SCALE GENOMIC DNA]</scope>
    <source>
        <strain evidence="3 4">CC-CTC003</strain>
    </source>
</reference>
<proteinExistence type="predicted"/>
<keyword evidence="1" id="KW-1133">Transmembrane helix</keyword>
<evidence type="ECO:0000256" key="2">
    <source>
        <dbReference type="SAM" id="SignalP"/>
    </source>
</evidence>
<evidence type="ECO:0000313" key="4">
    <source>
        <dbReference type="Proteomes" id="UP000307507"/>
    </source>
</evidence>
<keyword evidence="2" id="KW-0732">Signal</keyword>
<comment type="caution">
    <text evidence="3">The sequence shown here is derived from an EMBL/GenBank/DDBJ whole genome shotgun (WGS) entry which is preliminary data.</text>
</comment>